<accession>A0A1G2JQK5</accession>
<feature type="transmembrane region" description="Helical" evidence="1">
    <location>
        <begin position="100"/>
        <end position="118"/>
    </location>
</feature>
<dbReference type="Proteomes" id="UP000178935">
    <property type="component" value="Unassembled WGS sequence"/>
</dbReference>
<organism evidence="2 3">
    <name type="scientific">Candidatus Staskawiczbacteria bacterium RIFOXYD1_FULL_32_13</name>
    <dbReference type="NCBI Taxonomy" id="1802234"/>
    <lineage>
        <taxon>Bacteria</taxon>
        <taxon>Candidatus Staskawicziibacteriota</taxon>
    </lineage>
</organism>
<comment type="caution">
    <text evidence="2">The sequence shown here is derived from an EMBL/GenBank/DDBJ whole genome shotgun (WGS) entry which is preliminary data.</text>
</comment>
<feature type="transmembrane region" description="Helical" evidence="1">
    <location>
        <begin position="9"/>
        <end position="27"/>
    </location>
</feature>
<evidence type="ECO:0000256" key="1">
    <source>
        <dbReference type="SAM" id="Phobius"/>
    </source>
</evidence>
<evidence type="ECO:0000313" key="3">
    <source>
        <dbReference type="Proteomes" id="UP000178935"/>
    </source>
</evidence>
<keyword evidence="1" id="KW-0812">Transmembrane</keyword>
<reference evidence="2 3" key="1">
    <citation type="journal article" date="2016" name="Nat. Commun.">
        <title>Thousands of microbial genomes shed light on interconnected biogeochemical processes in an aquifer system.</title>
        <authorList>
            <person name="Anantharaman K."/>
            <person name="Brown C.T."/>
            <person name="Hug L.A."/>
            <person name="Sharon I."/>
            <person name="Castelle C.J."/>
            <person name="Probst A.J."/>
            <person name="Thomas B.C."/>
            <person name="Singh A."/>
            <person name="Wilkins M.J."/>
            <person name="Karaoz U."/>
            <person name="Brodie E.L."/>
            <person name="Williams K.H."/>
            <person name="Hubbard S.S."/>
            <person name="Banfield J.F."/>
        </authorList>
    </citation>
    <scope>NUCLEOTIDE SEQUENCE [LARGE SCALE GENOMIC DNA]</scope>
</reference>
<feature type="transmembrane region" description="Helical" evidence="1">
    <location>
        <begin position="54"/>
        <end position="79"/>
    </location>
</feature>
<evidence type="ECO:0000313" key="2">
    <source>
        <dbReference type="EMBL" id="OGZ88570.1"/>
    </source>
</evidence>
<dbReference type="EMBL" id="MHPU01000020">
    <property type="protein sequence ID" value="OGZ88570.1"/>
    <property type="molecule type" value="Genomic_DNA"/>
</dbReference>
<keyword evidence="1" id="KW-1133">Transmembrane helix</keyword>
<keyword evidence="1" id="KW-0472">Membrane</keyword>
<sequence length="441" mass="48035">MEQKQKKFIFYSLIFIALTLSNITFALEAKYPVFPGLPQITDNTMKNPDAIGQLVQYFFGIGIIFSGAIALISLAVAGVQLIIGQANPEGVSQAKDRIRGSLLGVVLLMVSFIILKSINPVLLKTEVTPLTTGPGVFYVSADNKVETTCPPSESDTSSLTTFAGGNIVYRCATPTEPNLLIWVYDKPNFDPSSTNKFTYEKKCGENFPIPASGSFKIGFKTPGVYFYIDGNCINDGYRSSVVLTSGQLPEEFKNIKGSVEFVNDVTYKNYYGVILHERINESGGGNCQYPMFSSILATDCKEITLNSASATVFTQNDQPIKSGDGIDFYSGAYGWDTKGSRAGIYELKNIFITGPKKYDPATMIFNYIGSGVDLNEQIAKPNFKKSPGSIRIKGNYLVALYSSLSSGYCQVFKTNAVDLKGTEYVGPGNISIEAVHVIPTK</sequence>
<proteinExistence type="predicted"/>
<name>A0A1G2JQK5_9BACT</name>
<protein>
    <submittedName>
        <fullName evidence="2">Uncharacterized protein</fullName>
    </submittedName>
</protein>
<dbReference type="AlphaFoldDB" id="A0A1G2JQK5"/>
<gene>
    <name evidence="2" type="ORF">A2561_04700</name>
</gene>